<keyword evidence="1" id="KW-1133">Transmembrane helix</keyword>
<evidence type="ECO:0000313" key="3">
    <source>
        <dbReference type="EMBL" id="MDT3767689.1"/>
    </source>
</evidence>
<keyword evidence="4" id="KW-1185">Reference proteome</keyword>
<dbReference type="EMBL" id="JASXSX010000001">
    <property type="protein sequence ID" value="MDT3767689.1"/>
    <property type="molecule type" value="Genomic_DNA"/>
</dbReference>
<gene>
    <name evidence="3" type="ORF">QS713_06380</name>
</gene>
<dbReference type="Proteomes" id="UP001247542">
    <property type="component" value="Unassembled WGS sequence"/>
</dbReference>
<feature type="transmembrane region" description="Helical" evidence="1">
    <location>
        <begin position="454"/>
        <end position="475"/>
    </location>
</feature>
<dbReference type="InterPro" id="IPR006073">
    <property type="entry name" value="GTP-bd"/>
</dbReference>
<sequence>MRLFERWGGTNPLVKTKVLNGIVEELDGDLLAEDERRLRQLNRNLQTRAALSADYAVVALLGATGVGKSSVFNQIFKADLATVGYQRPTTTAPLAACAPKEEAGELLDWMQIKDRVLVPAEQTVAENVIVVDMPDIDSIDRKNRALVERLLQRVDVMVWVTSPQKYADDVLHNQFIKRFAKHSRDTVVILTHADTMTAEQAEQVRTDLARLVKNDGVTGARIVLTSARSGEGTQELRMHLHDVARLAAKRGQRMHADLQEATELLADRLADEQEIEPVDAQALPTQITKAAGEAMDAPALSRRVAGAYRYRAGRYCHWLPFRIARRFTHDPLKDLKLGAVEPGGNPAARARLSQAMRSVLATYADSRPRIWGEKLLASTGSETELIDQMSEVTAQTDYHLPNRRGWWRAFNALQWVGWIVAAVGGLWLLGTVLARTVLLIDIGVPKYGIVPIPTWLLLSGLAWTLLVAACSYMCMRVAARRAGKRAANQLREELETLVRVRVWEPLRTEEERQQRIASAISTLQR</sequence>
<name>A0ABU3IBD5_9ACTO</name>
<dbReference type="RefSeq" id="WP_313273476.1">
    <property type="nucleotide sequence ID" value="NZ_JASXSX010000001.1"/>
</dbReference>
<dbReference type="Pfam" id="PF01926">
    <property type="entry name" value="MMR_HSR1"/>
    <property type="match status" value="1"/>
</dbReference>
<feature type="transmembrane region" description="Helical" evidence="1">
    <location>
        <begin position="412"/>
        <end position="434"/>
    </location>
</feature>
<dbReference type="PANTHER" id="PTHR42698">
    <property type="entry name" value="GTPASE ERA"/>
    <property type="match status" value="1"/>
</dbReference>
<feature type="domain" description="G" evidence="2">
    <location>
        <begin position="58"/>
        <end position="190"/>
    </location>
</feature>
<protein>
    <submittedName>
        <fullName evidence="3">50S ribosome-binding GTPase</fullName>
    </submittedName>
</protein>
<evidence type="ECO:0000313" key="4">
    <source>
        <dbReference type="Proteomes" id="UP001247542"/>
    </source>
</evidence>
<dbReference type="InterPro" id="IPR005662">
    <property type="entry name" value="GTPase_Era-like"/>
</dbReference>
<dbReference type="InterPro" id="IPR027417">
    <property type="entry name" value="P-loop_NTPase"/>
</dbReference>
<comment type="caution">
    <text evidence="3">The sequence shown here is derived from an EMBL/GenBank/DDBJ whole genome shotgun (WGS) entry which is preliminary data.</text>
</comment>
<organism evidence="3 4">
    <name type="scientific">Gleimia hominis</name>
    <dbReference type="NCBI Taxonomy" id="595468"/>
    <lineage>
        <taxon>Bacteria</taxon>
        <taxon>Bacillati</taxon>
        <taxon>Actinomycetota</taxon>
        <taxon>Actinomycetes</taxon>
        <taxon>Actinomycetales</taxon>
        <taxon>Actinomycetaceae</taxon>
        <taxon>Gleimia</taxon>
    </lineage>
</organism>
<keyword evidence="1" id="KW-0472">Membrane</keyword>
<proteinExistence type="predicted"/>
<keyword evidence="1" id="KW-0812">Transmembrane</keyword>
<evidence type="ECO:0000256" key="1">
    <source>
        <dbReference type="SAM" id="Phobius"/>
    </source>
</evidence>
<dbReference type="SUPFAM" id="SSF52540">
    <property type="entry name" value="P-loop containing nucleoside triphosphate hydrolases"/>
    <property type="match status" value="1"/>
</dbReference>
<dbReference type="PANTHER" id="PTHR42698:SF1">
    <property type="entry name" value="GTPASE ERA, MITOCHONDRIAL"/>
    <property type="match status" value="1"/>
</dbReference>
<reference evidence="3 4" key="1">
    <citation type="submission" date="2023-06" db="EMBL/GenBank/DDBJ databases">
        <title>Draft genome sequence of Gleimia hominis type strain CCUG 57540T.</title>
        <authorList>
            <person name="Salva-Serra F."/>
            <person name="Cardew S."/>
            <person name="Jensie Markopoulos S."/>
            <person name="Ohlen M."/>
            <person name="Inganas E."/>
            <person name="Svensson-Stadler L."/>
            <person name="Moore E.R.B."/>
        </authorList>
    </citation>
    <scope>NUCLEOTIDE SEQUENCE [LARGE SCALE GENOMIC DNA]</scope>
    <source>
        <strain evidence="3 4">CCUG 57540</strain>
    </source>
</reference>
<evidence type="ECO:0000259" key="2">
    <source>
        <dbReference type="Pfam" id="PF01926"/>
    </source>
</evidence>
<dbReference type="Gene3D" id="3.40.50.300">
    <property type="entry name" value="P-loop containing nucleotide triphosphate hydrolases"/>
    <property type="match status" value="1"/>
</dbReference>
<accession>A0ABU3IBD5</accession>